<dbReference type="PANTHER" id="PTHR33349">
    <property type="entry name" value="EMB|CAB62594.1"/>
    <property type="match status" value="1"/>
</dbReference>
<evidence type="ECO:0000313" key="3">
    <source>
        <dbReference type="EMBL" id="VVW62546.1"/>
    </source>
</evidence>
<dbReference type="GO" id="GO:0005516">
    <property type="term" value="F:calmodulin binding"/>
    <property type="evidence" value="ECO:0007669"/>
    <property type="project" value="InterPro"/>
</dbReference>
<evidence type="ECO:0000256" key="1">
    <source>
        <dbReference type="SAM" id="MobiDB-lite"/>
    </source>
</evidence>
<feature type="compositionally biased region" description="Low complexity" evidence="1">
    <location>
        <begin position="406"/>
        <end position="415"/>
    </location>
</feature>
<proteinExistence type="predicted"/>
<dbReference type="Gramene" id="NC8G0299910.1">
    <property type="protein sequence ID" value="NC8G0299910.1:cds"/>
    <property type="gene ID" value="NC8G0299910"/>
</dbReference>
<feature type="compositionally biased region" description="Basic and acidic residues" evidence="1">
    <location>
        <begin position="424"/>
        <end position="438"/>
    </location>
</feature>
<feature type="compositionally biased region" description="Polar residues" evidence="1">
    <location>
        <begin position="511"/>
        <end position="527"/>
    </location>
</feature>
<name>A0A5K1FNY8_9MAGN</name>
<evidence type="ECO:0000259" key="2">
    <source>
        <dbReference type="SMART" id="SM01054"/>
    </source>
</evidence>
<feature type="compositionally biased region" description="Polar residues" evidence="1">
    <location>
        <begin position="326"/>
        <end position="338"/>
    </location>
</feature>
<feature type="compositionally biased region" description="Low complexity" evidence="1">
    <location>
        <begin position="381"/>
        <end position="392"/>
    </location>
</feature>
<feature type="region of interest" description="Disordered" evidence="1">
    <location>
        <begin position="570"/>
        <end position="602"/>
    </location>
</feature>
<feature type="region of interest" description="Disordered" evidence="1">
    <location>
        <begin position="468"/>
        <end position="539"/>
    </location>
</feature>
<feature type="region of interest" description="Disordered" evidence="1">
    <location>
        <begin position="78"/>
        <end position="115"/>
    </location>
</feature>
<feature type="region of interest" description="Disordered" evidence="1">
    <location>
        <begin position="180"/>
        <end position="267"/>
    </location>
</feature>
<feature type="region of interest" description="Disordered" evidence="1">
    <location>
        <begin position="284"/>
        <end position="443"/>
    </location>
</feature>
<feature type="region of interest" description="Disordered" evidence="1">
    <location>
        <begin position="1"/>
        <end position="47"/>
    </location>
</feature>
<feature type="compositionally biased region" description="Basic and acidic residues" evidence="1">
    <location>
        <begin position="93"/>
        <end position="114"/>
    </location>
</feature>
<dbReference type="PANTHER" id="PTHR33349:SF41">
    <property type="entry name" value="EMB|CAB62594.1"/>
    <property type="match status" value="1"/>
</dbReference>
<dbReference type="EMBL" id="LR721786">
    <property type="protein sequence ID" value="VVW62546.1"/>
    <property type="molecule type" value="Genomic_DNA"/>
</dbReference>
<accession>A0A5K1FNY8</accession>
<feature type="compositionally biased region" description="Basic and acidic residues" evidence="1">
    <location>
        <begin position="366"/>
        <end position="380"/>
    </location>
</feature>
<gene>
    <name evidence="3" type="ORF">NYM_LOCUS26298</name>
</gene>
<dbReference type="OrthoDB" id="766386at2759"/>
<feature type="domain" description="Calmodulin-binding" evidence="2">
    <location>
        <begin position="540"/>
        <end position="653"/>
    </location>
</feature>
<reference evidence="3" key="1">
    <citation type="submission" date="2019-09" db="EMBL/GenBank/DDBJ databases">
        <authorList>
            <person name="Zhang L."/>
        </authorList>
    </citation>
    <scope>NUCLEOTIDE SEQUENCE</scope>
</reference>
<dbReference type="SMART" id="SM01054">
    <property type="entry name" value="CaM_binding"/>
    <property type="match status" value="1"/>
</dbReference>
<dbReference type="Pfam" id="PF07839">
    <property type="entry name" value="CaM_binding"/>
    <property type="match status" value="1"/>
</dbReference>
<protein>
    <recommendedName>
        <fullName evidence="2">Calmodulin-binding domain-containing protein</fullName>
    </recommendedName>
</protein>
<sequence>MAEMQSIEKSSGGLGSEDKITNMGILRRRSTGDVIRKPASSPVSSEEKVVSRYLRASTSSCHDVCKYGGRHAFESKEKKPVSLLFRQKRSAGKRMDKKDASSGKDRKQKSDAKFVKSAPNLETGFSLKMVCGSSQKDLMENSPVVSDSVQNYSMDNFPVAGCPGDSGDIADKLIATTVLETTDDNEAKQSGSSAPFKSPAQGNGDLRVQKDRSKICAASKPPGAVQSPQKQVWDSKQELPTESAFPHVSRDLGGVADGGTKFKDNEVSETKELKEAELNALSLHSQDRGAAVLKSKKHQAKNPSSPRKRESHSKSLLAPNRKPLATKTSLPPSQSLLASNRKPLAAKAPLSNLSNNSGGIPNGHKKANDATKVKGKREVRSSAPSSFNSPAPRVAHPGSKKHHKNSSPSPSSLVNGGSGLKTTKYLEKKHTVPEKKTGTDVLSTVDVSCTETENKIVNIGDVCASESKKLSPELSPGSVPPSSPLPSSLTSLEEDQESQLTGSTYEDVGTETENAAKISSQEKQMSTRGCGVQIQGKEQMPHKLIFKSGKVIDNQSESDGPRRLKFRQSRVIENKDGTDEIGRRTFRKKRSPSANNGGNAHVGPAVVLRHQDVQAKQDAQDFNQVIEETANKLVKSRKSKVKALVGAFETVISLQETKSVVS</sequence>
<dbReference type="AlphaFoldDB" id="A0A5K1FNY8"/>
<organism evidence="3">
    <name type="scientific">Nymphaea colorata</name>
    <name type="common">pocket water lily</name>
    <dbReference type="NCBI Taxonomy" id="210225"/>
    <lineage>
        <taxon>Eukaryota</taxon>
        <taxon>Viridiplantae</taxon>
        <taxon>Streptophyta</taxon>
        <taxon>Embryophyta</taxon>
        <taxon>Tracheophyta</taxon>
        <taxon>Spermatophyta</taxon>
        <taxon>Magnoliopsida</taxon>
        <taxon>Nymphaeales</taxon>
        <taxon>Nymphaeaceae</taxon>
        <taxon>Nymphaea</taxon>
    </lineage>
</organism>
<feature type="compositionally biased region" description="Basic and acidic residues" evidence="1">
    <location>
        <begin position="570"/>
        <end position="583"/>
    </location>
</feature>
<dbReference type="InterPro" id="IPR012417">
    <property type="entry name" value="CaM-bd_dom_pln"/>
</dbReference>